<evidence type="ECO:0000313" key="2">
    <source>
        <dbReference type="Proteomes" id="UP000320314"/>
    </source>
</evidence>
<dbReference type="AlphaFoldDB" id="A0A506U2P6"/>
<reference evidence="1 2" key="1">
    <citation type="submission" date="2019-06" db="EMBL/GenBank/DDBJ databases">
        <authorList>
            <person name="Li M."/>
        </authorList>
    </citation>
    <scope>NUCLEOTIDE SEQUENCE [LARGE SCALE GENOMIC DNA]</scope>
    <source>
        <strain evidence="1 2">BGMRC6574</strain>
    </source>
</reference>
<sequence length="103" mass="11439">MSKYRKGDRVTLTGTVEYVLDEKVRVQLTDSFSDVFVSADAVSMERANFHVGDEVDVAGHYWEVLAVANDHLWCVDTAGDYATIQAKCATRLLPKENLDEVAA</sequence>
<accession>A0A506U2P6</accession>
<organism evidence="1 2">
    <name type="scientific">Pararhizobium mangrovi</name>
    <dbReference type="NCBI Taxonomy" id="2590452"/>
    <lineage>
        <taxon>Bacteria</taxon>
        <taxon>Pseudomonadati</taxon>
        <taxon>Pseudomonadota</taxon>
        <taxon>Alphaproteobacteria</taxon>
        <taxon>Hyphomicrobiales</taxon>
        <taxon>Rhizobiaceae</taxon>
        <taxon>Rhizobium/Agrobacterium group</taxon>
        <taxon>Pararhizobium</taxon>
    </lineage>
</organism>
<proteinExistence type="predicted"/>
<comment type="caution">
    <text evidence="1">The sequence shown here is derived from an EMBL/GenBank/DDBJ whole genome shotgun (WGS) entry which is preliminary data.</text>
</comment>
<evidence type="ECO:0000313" key="1">
    <source>
        <dbReference type="EMBL" id="TPW26849.1"/>
    </source>
</evidence>
<gene>
    <name evidence="1" type="ORF">FJU11_13670</name>
</gene>
<dbReference type="Proteomes" id="UP000320314">
    <property type="component" value="Unassembled WGS sequence"/>
</dbReference>
<name>A0A506U2P6_9HYPH</name>
<dbReference type="RefSeq" id="WP_141167629.1">
    <property type="nucleotide sequence ID" value="NZ_VHLH01000026.1"/>
</dbReference>
<protein>
    <submittedName>
        <fullName evidence="1">Uncharacterized protein</fullName>
    </submittedName>
</protein>
<dbReference type="EMBL" id="VHLH01000026">
    <property type="protein sequence ID" value="TPW26849.1"/>
    <property type="molecule type" value="Genomic_DNA"/>
</dbReference>
<keyword evidence="2" id="KW-1185">Reference proteome</keyword>